<feature type="region of interest" description="Disordered" evidence="2">
    <location>
        <begin position="1"/>
        <end position="21"/>
    </location>
</feature>
<dbReference type="PANTHER" id="PTHR48081">
    <property type="entry name" value="AB HYDROLASE SUPERFAMILY PROTEIN C4A8.06C"/>
    <property type="match status" value="1"/>
</dbReference>
<dbReference type="InterPro" id="IPR050300">
    <property type="entry name" value="GDXG_lipolytic_enzyme"/>
</dbReference>
<dbReference type="InterPro" id="IPR049492">
    <property type="entry name" value="BD-FAE-like_dom"/>
</dbReference>
<dbReference type="Proteomes" id="UP001279660">
    <property type="component" value="Unassembled WGS sequence"/>
</dbReference>
<dbReference type="Pfam" id="PF20434">
    <property type="entry name" value="BD-FAE"/>
    <property type="match status" value="1"/>
</dbReference>
<dbReference type="EMBL" id="JAWXXV010000001">
    <property type="protein sequence ID" value="MDX5983597.1"/>
    <property type="molecule type" value="Genomic_DNA"/>
</dbReference>
<protein>
    <submittedName>
        <fullName evidence="4">Alpha/beta hydrolase</fullName>
    </submittedName>
</protein>
<name>A0ABU4PI87_9SPHN</name>
<sequence length="275" mass="29587">MKRWMERQQQQQQSGPAGTDIAYGEDPLQHLDFWRATRKDGAAPLVIFVHGGGWEKGDKEMARGSAKVSHSLERGYAFASVGYRLVPSATVEQQAQDVADAIAVLVRQAATLGIDSRRIVLMGHSAGAHLAALVGTDPRYLDHAHLRTDALKGVILLDGAAYDVPRQIAEGGTFMHDRYLEAFGSDPARQQALSPTFHAAAPNAPSFLILHVARADGTAQSEQLGEALRKAGTPAEVQGFAGSGLKGHMAINRQLGEKDYPATPVVDAYLERVFA</sequence>
<evidence type="ECO:0000313" key="4">
    <source>
        <dbReference type="EMBL" id="MDX5983597.1"/>
    </source>
</evidence>
<keyword evidence="1 4" id="KW-0378">Hydrolase</keyword>
<accession>A0ABU4PI87</accession>
<evidence type="ECO:0000256" key="1">
    <source>
        <dbReference type="ARBA" id="ARBA00022801"/>
    </source>
</evidence>
<dbReference type="PANTHER" id="PTHR48081:SF33">
    <property type="entry name" value="KYNURENINE FORMAMIDASE"/>
    <property type="match status" value="1"/>
</dbReference>
<feature type="domain" description="BD-FAE-like" evidence="3">
    <location>
        <begin position="31"/>
        <end position="139"/>
    </location>
</feature>
<comment type="caution">
    <text evidence="4">The sequence shown here is derived from an EMBL/GenBank/DDBJ whole genome shotgun (WGS) entry which is preliminary data.</text>
</comment>
<dbReference type="Gene3D" id="3.40.50.1820">
    <property type="entry name" value="alpha/beta hydrolase"/>
    <property type="match status" value="1"/>
</dbReference>
<dbReference type="SUPFAM" id="SSF53474">
    <property type="entry name" value="alpha/beta-Hydrolases"/>
    <property type="match status" value="1"/>
</dbReference>
<proteinExistence type="predicted"/>
<dbReference type="InterPro" id="IPR029058">
    <property type="entry name" value="AB_hydrolase_fold"/>
</dbReference>
<evidence type="ECO:0000256" key="2">
    <source>
        <dbReference type="SAM" id="MobiDB-lite"/>
    </source>
</evidence>
<gene>
    <name evidence="4" type="ORF">SIL82_04935</name>
</gene>
<reference evidence="4 5" key="1">
    <citation type="submission" date="2023-11" db="EMBL/GenBank/DDBJ databases">
        <title>MicrobeMod: A computational toolkit for identifying prokaryotic methylation and restriction-modification with nanopore sequencing.</title>
        <authorList>
            <person name="Crits-Christoph A."/>
            <person name="Kang S.C."/>
            <person name="Lee H."/>
            <person name="Ostrov N."/>
        </authorList>
    </citation>
    <scope>NUCLEOTIDE SEQUENCE [LARGE SCALE GENOMIC DNA]</scope>
    <source>
        <strain evidence="4 5">ATCC 14820</strain>
    </source>
</reference>
<evidence type="ECO:0000259" key="3">
    <source>
        <dbReference type="Pfam" id="PF20434"/>
    </source>
</evidence>
<dbReference type="GO" id="GO:0016787">
    <property type="term" value="F:hydrolase activity"/>
    <property type="evidence" value="ECO:0007669"/>
    <property type="project" value="UniProtKB-KW"/>
</dbReference>
<evidence type="ECO:0000313" key="5">
    <source>
        <dbReference type="Proteomes" id="UP001279660"/>
    </source>
</evidence>
<organism evidence="4 5">
    <name type="scientific">Sphingomonas echinoides</name>
    <dbReference type="NCBI Taxonomy" id="59803"/>
    <lineage>
        <taxon>Bacteria</taxon>
        <taxon>Pseudomonadati</taxon>
        <taxon>Pseudomonadota</taxon>
        <taxon>Alphaproteobacteria</taxon>
        <taxon>Sphingomonadales</taxon>
        <taxon>Sphingomonadaceae</taxon>
        <taxon>Sphingomonas</taxon>
    </lineage>
</organism>
<keyword evidence="5" id="KW-1185">Reference proteome</keyword>